<organism evidence="2 3">
    <name type="scientific">Shewanella submarina</name>
    <dbReference type="NCBI Taxonomy" id="2016376"/>
    <lineage>
        <taxon>Bacteria</taxon>
        <taxon>Pseudomonadati</taxon>
        <taxon>Pseudomonadota</taxon>
        <taxon>Gammaproteobacteria</taxon>
        <taxon>Alteromonadales</taxon>
        <taxon>Shewanellaceae</taxon>
        <taxon>Shewanella</taxon>
    </lineage>
</organism>
<reference evidence="3" key="1">
    <citation type="journal article" date="2019" name="Int. J. Syst. Evol. Microbiol.">
        <title>The Global Catalogue of Microorganisms (GCM) 10K type strain sequencing project: providing services to taxonomists for standard genome sequencing and annotation.</title>
        <authorList>
            <consortium name="The Broad Institute Genomics Platform"/>
            <consortium name="The Broad Institute Genome Sequencing Center for Infectious Disease"/>
            <person name="Wu L."/>
            <person name="Ma J."/>
        </authorList>
    </citation>
    <scope>NUCLEOTIDE SEQUENCE [LARGE SCALE GENOMIC DNA]</scope>
    <source>
        <strain evidence="3">KCTC 52277</strain>
    </source>
</reference>
<feature type="transmembrane region" description="Helical" evidence="1">
    <location>
        <begin position="22"/>
        <end position="43"/>
    </location>
</feature>
<keyword evidence="1" id="KW-1133">Transmembrane helix</keyword>
<feature type="transmembrane region" description="Helical" evidence="1">
    <location>
        <begin position="49"/>
        <end position="75"/>
    </location>
</feature>
<evidence type="ECO:0000256" key="1">
    <source>
        <dbReference type="SAM" id="Phobius"/>
    </source>
</evidence>
<proteinExistence type="predicted"/>
<keyword evidence="1" id="KW-0812">Transmembrane</keyword>
<comment type="caution">
    <text evidence="2">The sequence shown here is derived from an EMBL/GenBank/DDBJ whole genome shotgun (WGS) entry which is preliminary data.</text>
</comment>
<keyword evidence="3" id="KW-1185">Reference proteome</keyword>
<protein>
    <submittedName>
        <fullName evidence="2">Uncharacterized protein</fullName>
    </submittedName>
</protein>
<gene>
    <name evidence="2" type="ORF">ACFOE0_16535</name>
</gene>
<keyword evidence="1" id="KW-0472">Membrane</keyword>
<evidence type="ECO:0000313" key="3">
    <source>
        <dbReference type="Proteomes" id="UP001595621"/>
    </source>
</evidence>
<dbReference type="RefSeq" id="WP_248936270.1">
    <property type="nucleotide sequence ID" value="NZ_JAKILF010000004.1"/>
</dbReference>
<name>A0ABV7GHS1_9GAMM</name>
<dbReference type="Proteomes" id="UP001595621">
    <property type="component" value="Unassembled WGS sequence"/>
</dbReference>
<accession>A0ABV7GHS1</accession>
<evidence type="ECO:0000313" key="2">
    <source>
        <dbReference type="EMBL" id="MFC3139775.1"/>
    </source>
</evidence>
<sequence>MYDFLIDFFKELLRAWREGTPLIRRFLVAGTISATIGISAAIINNVTRYYGYIFEPIAVIFGVAGAIFGFGVFIYRKSLEDSE</sequence>
<dbReference type="EMBL" id="JBHRTD010000017">
    <property type="protein sequence ID" value="MFC3139775.1"/>
    <property type="molecule type" value="Genomic_DNA"/>
</dbReference>